<feature type="signal peptide" evidence="2">
    <location>
        <begin position="1"/>
        <end position="26"/>
    </location>
</feature>
<feature type="domain" description="SPOR" evidence="3">
    <location>
        <begin position="466"/>
        <end position="543"/>
    </location>
</feature>
<feature type="chain" id="PRO_5016277458" evidence="2">
    <location>
        <begin position="27"/>
        <end position="547"/>
    </location>
</feature>
<dbReference type="EMBL" id="QGGQ01000004">
    <property type="protein sequence ID" value="PWK23496.1"/>
    <property type="molecule type" value="Genomic_DNA"/>
</dbReference>
<comment type="caution">
    <text evidence="4">The sequence shown here is derived from an EMBL/GenBank/DDBJ whole genome shotgun (WGS) entry which is preliminary data.</text>
</comment>
<evidence type="ECO:0000259" key="3">
    <source>
        <dbReference type="PROSITE" id="PS51724"/>
    </source>
</evidence>
<dbReference type="GO" id="GO:0042834">
    <property type="term" value="F:peptidoglycan binding"/>
    <property type="evidence" value="ECO:0007669"/>
    <property type="project" value="InterPro"/>
</dbReference>
<dbReference type="Pfam" id="PF11751">
    <property type="entry name" value="PorP_SprF"/>
    <property type="match status" value="1"/>
</dbReference>
<dbReference type="SUPFAM" id="SSF110997">
    <property type="entry name" value="Sporulation related repeat"/>
    <property type="match status" value="1"/>
</dbReference>
<dbReference type="InterPro" id="IPR019861">
    <property type="entry name" value="PorP/SprF_Bacteroidetes"/>
</dbReference>
<evidence type="ECO:0000256" key="1">
    <source>
        <dbReference type="SAM" id="MobiDB-lite"/>
    </source>
</evidence>
<dbReference type="AlphaFoldDB" id="A0A316E0J1"/>
<gene>
    <name evidence="4" type="ORF">LX92_02062</name>
</gene>
<organism evidence="4 5">
    <name type="scientific">Maribacter polysiphoniae</name>
    <dbReference type="NCBI Taxonomy" id="429344"/>
    <lineage>
        <taxon>Bacteria</taxon>
        <taxon>Pseudomonadati</taxon>
        <taxon>Bacteroidota</taxon>
        <taxon>Flavobacteriia</taxon>
        <taxon>Flavobacteriales</taxon>
        <taxon>Flavobacteriaceae</taxon>
        <taxon>Maribacter</taxon>
    </lineage>
</organism>
<dbReference type="InterPro" id="IPR007730">
    <property type="entry name" value="SPOR-like_dom"/>
</dbReference>
<evidence type="ECO:0000313" key="5">
    <source>
        <dbReference type="Proteomes" id="UP000245667"/>
    </source>
</evidence>
<sequence>MFFVFLHMVKIKLSLLFIAFVSVLHAQNEGLPVDLRQHNLTDSNSSILNPAFSSNYGNTHSVGLWSRWQWQTVDGDPTTFFLNYTGKINNSSSIGAGFYQHNTDVYLNTGGVLNYAYRYDFNDRASLTFGLNFFAYQQEFSGNPFQGDPQILLPFFTPSEDFILQFAPGVQFAYDGLRIGFSSENMFDYNMAEKEGNTASDEKIFLGTVSYDIPVSLGASDSTSVIRPMLYIKSIPTYDTQVGLSAVLSTNKFWAQAGYNSFYGIAIGGGGRIMKRFSIGALVEFGTDSDLKGNDPTVEFTTAYDFGRAVTRKKADRIDREEEPKEEELEQIADVDELSKELTKAEALALKREARQKDISERKRKRDSVIREKKANDDLAVQMRKDQKQRLDSIAKAEKNKALVDTQKLRMQQQMDSINTAKIAAENAAKEEQLQAELIKQAELVKQTEEEKPKAGEKYEEVVGEDGLKPGYYLIANVFGTKRYLDAFKADLTKKGLQPKSFLRSKNKLNYVYLGRFDSMSEARKARDSKFDGRYTEKTWIYRVVPK</sequence>
<name>A0A316E0J1_9FLAO</name>
<proteinExistence type="predicted"/>
<dbReference type="Proteomes" id="UP000245667">
    <property type="component" value="Unassembled WGS sequence"/>
</dbReference>
<dbReference type="NCBIfam" id="TIGR03519">
    <property type="entry name" value="T9SS_PorP_fam"/>
    <property type="match status" value="1"/>
</dbReference>
<reference evidence="4 5" key="1">
    <citation type="submission" date="2018-05" db="EMBL/GenBank/DDBJ databases">
        <title>Genomic Encyclopedia of Archaeal and Bacterial Type Strains, Phase II (KMG-II): from individual species to whole genera.</title>
        <authorList>
            <person name="Goeker M."/>
        </authorList>
    </citation>
    <scope>NUCLEOTIDE SEQUENCE [LARGE SCALE GENOMIC DNA]</scope>
    <source>
        <strain evidence="4 5">DSM 23514</strain>
    </source>
</reference>
<feature type="region of interest" description="Disordered" evidence="1">
    <location>
        <begin position="354"/>
        <end position="384"/>
    </location>
</feature>
<dbReference type="PROSITE" id="PS51724">
    <property type="entry name" value="SPOR"/>
    <property type="match status" value="1"/>
</dbReference>
<keyword evidence="2" id="KW-0732">Signal</keyword>
<accession>A0A316E0J1</accession>
<evidence type="ECO:0000256" key="2">
    <source>
        <dbReference type="SAM" id="SignalP"/>
    </source>
</evidence>
<protein>
    <submittedName>
        <fullName evidence="4">Type IX secretion system PorP/SprF family membrane protein</fullName>
    </submittedName>
</protein>
<dbReference type="InterPro" id="IPR036680">
    <property type="entry name" value="SPOR-like_sf"/>
</dbReference>
<evidence type="ECO:0000313" key="4">
    <source>
        <dbReference type="EMBL" id="PWK23496.1"/>
    </source>
</evidence>
<dbReference type="Pfam" id="PF05036">
    <property type="entry name" value="SPOR"/>
    <property type="match status" value="1"/>
</dbReference>